<accession>A0A3P7QJ46</accession>
<sequence>MFSHLLRNPRRRNRRRSPHGSQACRRTNWQRSNGVWHSSRTPRCVTTERGGQPALISNARFFCLSHRGEGARCILSCTTHHYSARENLNAIAIFFLYIFMLPHSLSLSLEFSVFQLRVLRQFFFFYAWARDREHL</sequence>
<feature type="region of interest" description="Disordered" evidence="1">
    <location>
        <begin position="1"/>
        <end position="24"/>
    </location>
</feature>
<keyword evidence="4" id="KW-1185">Reference proteome</keyword>
<feature type="compositionally biased region" description="Basic residues" evidence="1">
    <location>
        <begin position="7"/>
        <end position="18"/>
    </location>
</feature>
<feature type="transmembrane region" description="Helical" evidence="2">
    <location>
        <begin position="88"/>
        <end position="105"/>
    </location>
</feature>
<evidence type="ECO:0000256" key="2">
    <source>
        <dbReference type="SAM" id="Phobius"/>
    </source>
</evidence>
<name>A0A3P7QJ46_DIBLA</name>
<protein>
    <submittedName>
        <fullName evidence="3">Uncharacterized protein</fullName>
    </submittedName>
</protein>
<dbReference type="EMBL" id="UYRU01080273">
    <property type="protein sequence ID" value="VDN30896.1"/>
    <property type="molecule type" value="Genomic_DNA"/>
</dbReference>
<dbReference type="Proteomes" id="UP000281553">
    <property type="component" value="Unassembled WGS sequence"/>
</dbReference>
<gene>
    <name evidence="3" type="ORF">DILT_LOCUS15640</name>
</gene>
<evidence type="ECO:0000313" key="4">
    <source>
        <dbReference type="Proteomes" id="UP000281553"/>
    </source>
</evidence>
<evidence type="ECO:0000256" key="1">
    <source>
        <dbReference type="SAM" id="MobiDB-lite"/>
    </source>
</evidence>
<keyword evidence="2" id="KW-0472">Membrane</keyword>
<dbReference type="AlphaFoldDB" id="A0A3P7QJ46"/>
<keyword evidence="2" id="KW-0812">Transmembrane</keyword>
<evidence type="ECO:0000313" key="3">
    <source>
        <dbReference type="EMBL" id="VDN30896.1"/>
    </source>
</evidence>
<organism evidence="3 4">
    <name type="scientific">Dibothriocephalus latus</name>
    <name type="common">Fish tapeworm</name>
    <name type="synonym">Diphyllobothrium latum</name>
    <dbReference type="NCBI Taxonomy" id="60516"/>
    <lineage>
        <taxon>Eukaryota</taxon>
        <taxon>Metazoa</taxon>
        <taxon>Spiralia</taxon>
        <taxon>Lophotrochozoa</taxon>
        <taxon>Platyhelminthes</taxon>
        <taxon>Cestoda</taxon>
        <taxon>Eucestoda</taxon>
        <taxon>Diphyllobothriidea</taxon>
        <taxon>Diphyllobothriidae</taxon>
        <taxon>Dibothriocephalus</taxon>
    </lineage>
</organism>
<proteinExistence type="predicted"/>
<keyword evidence="2" id="KW-1133">Transmembrane helix</keyword>
<reference evidence="3 4" key="1">
    <citation type="submission" date="2018-11" db="EMBL/GenBank/DDBJ databases">
        <authorList>
            <consortium name="Pathogen Informatics"/>
        </authorList>
    </citation>
    <scope>NUCLEOTIDE SEQUENCE [LARGE SCALE GENOMIC DNA]</scope>
</reference>